<evidence type="ECO:0000313" key="1">
    <source>
        <dbReference type="EMBL" id="MER2492444.1"/>
    </source>
</evidence>
<dbReference type="Pfam" id="PF07586">
    <property type="entry name" value="HXXSHH"/>
    <property type="match status" value="1"/>
</dbReference>
<protein>
    <submittedName>
        <fullName evidence="1">DUF1552 domain-containing protein</fullName>
    </submittedName>
</protein>
<dbReference type="RefSeq" id="WP_350401963.1">
    <property type="nucleotide sequence ID" value="NZ_JBELOE010000212.1"/>
</dbReference>
<dbReference type="PROSITE" id="PS51318">
    <property type="entry name" value="TAT"/>
    <property type="match status" value="1"/>
</dbReference>
<name>A0ABV1RHM1_9ALTE</name>
<dbReference type="InterPro" id="IPR006311">
    <property type="entry name" value="TAT_signal"/>
</dbReference>
<reference evidence="1 2" key="1">
    <citation type="submission" date="2024-06" db="EMBL/GenBank/DDBJ databases">
        <authorList>
            <person name="Chen R.Y."/>
        </authorList>
    </citation>
    <scope>NUCLEOTIDE SEQUENCE [LARGE SCALE GENOMIC DNA]</scope>
    <source>
        <strain evidence="1 2">D2</strain>
    </source>
</reference>
<dbReference type="EMBL" id="JBELOE010000212">
    <property type="protein sequence ID" value="MER2492444.1"/>
    <property type="molecule type" value="Genomic_DNA"/>
</dbReference>
<keyword evidence="2" id="KW-1185">Reference proteome</keyword>
<proteinExistence type="predicted"/>
<accession>A0ABV1RHM1</accession>
<dbReference type="InterPro" id="IPR011447">
    <property type="entry name" value="DUF1552"/>
</dbReference>
<comment type="caution">
    <text evidence="1">The sequence shown here is derived from an EMBL/GenBank/DDBJ whole genome shotgun (WGS) entry which is preliminary data.</text>
</comment>
<gene>
    <name evidence="1" type="ORF">ABS311_11210</name>
</gene>
<dbReference type="Proteomes" id="UP001467690">
    <property type="component" value="Unassembled WGS sequence"/>
</dbReference>
<sequence length="442" mass="47976">MNILKNKMQRRDFLRTMAKAGLTTAFASQFAFSNKAFAAAGDAKRFIMVFYPNGCVRDSWHSYNLGGLSSGSFDTSPLQPLNSHIDKILPIKNLTYAGHGGSSGHPEACSGVFSGGIQNATTFDVSMGEALGGQLTNNLHVGCFSSKTISTAYMPFTDKNGNKIDVPDDPQMIYDNLIADVVGQDNSDPSPETIRRRRVLESLHENLDLLQANALNVKQQGKLLSHEESLNYYQNILTSSLNVGTGNYSRPVIGMTGIEADAEQIAKEQMRNIAMAMQANITNTASFQFMGAQDESVKINFESIRPYMGEFGVDPRLYWNETRSHVSSHNESDLFDAQTRWFNMMVAYLMDELSVRADTAYGGTLLDNTLILVMSEVGGGNHQQDNPGIYVAGGAGGAIRVGNAIDAAGAGMSNLYLSIAQAFGLGWSYYGNSFGTINGFSV</sequence>
<organism evidence="1 2">
    <name type="scientific">Catenovulum sediminis</name>
    <dbReference type="NCBI Taxonomy" id="1740262"/>
    <lineage>
        <taxon>Bacteria</taxon>
        <taxon>Pseudomonadati</taxon>
        <taxon>Pseudomonadota</taxon>
        <taxon>Gammaproteobacteria</taxon>
        <taxon>Alteromonadales</taxon>
        <taxon>Alteromonadaceae</taxon>
        <taxon>Catenovulum</taxon>
    </lineage>
</organism>
<evidence type="ECO:0000313" key="2">
    <source>
        <dbReference type="Proteomes" id="UP001467690"/>
    </source>
</evidence>